<feature type="domain" description="Rhodopsin" evidence="8">
    <location>
        <begin position="2"/>
        <end position="78"/>
    </location>
</feature>
<evidence type="ECO:0000313" key="10">
    <source>
        <dbReference type="Proteomes" id="UP001149079"/>
    </source>
</evidence>
<dbReference type="InterPro" id="IPR052337">
    <property type="entry name" value="SAT4-like"/>
</dbReference>
<dbReference type="RefSeq" id="XP_056519375.1">
    <property type="nucleotide sequence ID" value="XM_056669545.1"/>
</dbReference>
<feature type="region of interest" description="Disordered" evidence="6">
    <location>
        <begin position="85"/>
        <end position="109"/>
    </location>
</feature>
<dbReference type="InterPro" id="IPR049326">
    <property type="entry name" value="Rhodopsin_dom_fungi"/>
</dbReference>
<dbReference type="GeneID" id="81408715"/>
<evidence type="ECO:0000256" key="3">
    <source>
        <dbReference type="ARBA" id="ARBA00022989"/>
    </source>
</evidence>
<keyword evidence="4 7" id="KW-0472">Membrane</keyword>
<evidence type="ECO:0000256" key="1">
    <source>
        <dbReference type="ARBA" id="ARBA00004141"/>
    </source>
</evidence>
<dbReference type="EMBL" id="JAPQKL010000006">
    <property type="protein sequence ID" value="KAJ5124976.1"/>
    <property type="molecule type" value="Genomic_DNA"/>
</dbReference>
<keyword evidence="10" id="KW-1185">Reference proteome</keyword>
<comment type="caution">
    <text evidence="9">The sequence shown here is derived from an EMBL/GenBank/DDBJ whole genome shotgun (WGS) entry which is preliminary data.</text>
</comment>
<evidence type="ECO:0000256" key="7">
    <source>
        <dbReference type="SAM" id="Phobius"/>
    </source>
</evidence>
<evidence type="ECO:0000259" key="8">
    <source>
        <dbReference type="Pfam" id="PF20684"/>
    </source>
</evidence>
<name>A0A9W9KY32_9EURO</name>
<evidence type="ECO:0000256" key="2">
    <source>
        <dbReference type="ARBA" id="ARBA00022692"/>
    </source>
</evidence>
<protein>
    <recommendedName>
        <fullName evidence="8">Rhodopsin domain-containing protein</fullName>
    </recommendedName>
</protein>
<evidence type="ECO:0000313" key="9">
    <source>
        <dbReference type="EMBL" id="KAJ5124976.1"/>
    </source>
</evidence>
<evidence type="ECO:0000256" key="6">
    <source>
        <dbReference type="SAM" id="MobiDB-lite"/>
    </source>
</evidence>
<dbReference type="AlphaFoldDB" id="A0A9W9KY32"/>
<evidence type="ECO:0000256" key="5">
    <source>
        <dbReference type="ARBA" id="ARBA00038359"/>
    </source>
</evidence>
<reference evidence="9" key="1">
    <citation type="submission" date="2022-11" db="EMBL/GenBank/DDBJ databases">
        <authorList>
            <person name="Petersen C."/>
        </authorList>
    </citation>
    <scope>NUCLEOTIDE SEQUENCE</scope>
    <source>
        <strain evidence="9">IBT 22155</strain>
    </source>
</reference>
<reference evidence="9" key="2">
    <citation type="journal article" date="2023" name="IMA Fungus">
        <title>Comparative genomic study of the Penicillium genus elucidates a diverse pangenome and 15 lateral gene transfer events.</title>
        <authorList>
            <person name="Petersen C."/>
            <person name="Sorensen T."/>
            <person name="Nielsen M.R."/>
            <person name="Sondergaard T.E."/>
            <person name="Sorensen J.L."/>
            <person name="Fitzpatrick D.A."/>
            <person name="Frisvad J.C."/>
            <person name="Nielsen K.L."/>
        </authorList>
    </citation>
    <scope>NUCLEOTIDE SEQUENCE</scope>
    <source>
        <strain evidence="9">IBT 22155</strain>
    </source>
</reference>
<accession>A0A9W9KY32</accession>
<gene>
    <name evidence="9" type="ORF">N7515_008801</name>
</gene>
<feature type="transmembrane region" description="Helical" evidence="7">
    <location>
        <begin position="21"/>
        <end position="40"/>
    </location>
</feature>
<proteinExistence type="inferred from homology"/>
<feature type="transmembrane region" description="Helical" evidence="7">
    <location>
        <begin position="52"/>
        <end position="73"/>
    </location>
</feature>
<comment type="similarity">
    <text evidence="5">Belongs to the SAT4 family.</text>
</comment>
<dbReference type="Proteomes" id="UP001149079">
    <property type="component" value="Unassembled WGS sequence"/>
</dbReference>
<dbReference type="PANTHER" id="PTHR33048">
    <property type="entry name" value="PTH11-LIKE INTEGRAL MEMBRANE PROTEIN (AFU_ORTHOLOGUE AFUA_5G11245)"/>
    <property type="match status" value="1"/>
</dbReference>
<keyword evidence="2 7" id="KW-0812">Transmembrane</keyword>
<organism evidence="9 10">
    <name type="scientific">Penicillium bovifimosum</name>
    <dbReference type="NCBI Taxonomy" id="126998"/>
    <lineage>
        <taxon>Eukaryota</taxon>
        <taxon>Fungi</taxon>
        <taxon>Dikarya</taxon>
        <taxon>Ascomycota</taxon>
        <taxon>Pezizomycotina</taxon>
        <taxon>Eurotiomycetes</taxon>
        <taxon>Eurotiomycetidae</taxon>
        <taxon>Eurotiales</taxon>
        <taxon>Aspergillaceae</taxon>
        <taxon>Penicillium</taxon>
    </lineage>
</organism>
<dbReference type="Pfam" id="PF20684">
    <property type="entry name" value="Fung_rhodopsin"/>
    <property type="match status" value="1"/>
</dbReference>
<dbReference type="OrthoDB" id="4362283at2759"/>
<keyword evidence="3 7" id="KW-1133">Transmembrane helix</keyword>
<comment type="subcellular location">
    <subcellularLocation>
        <location evidence="1">Membrane</location>
        <topology evidence="1">Multi-pass membrane protein</topology>
    </subcellularLocation>
</comment>
<sequence>MSLPLRIIWQAKINMQQKIGLAILFCLGFVVVAAAIVRAIEITGKAYSDQAALAVWSVVESSISIIVGCLPPFRAIISKSNAIQSPYGSSGAKPSSNDRNASTGSSSKI</sequence>
<evidence type="ECO:0000256" key="4">
    <source>
        <dbReference type="ARBA" id="ARBA00023136"/>
    </source>
</evidence>
<dbReference type="PANTHER" id="PTHR33048:SF162">
    <property type="entry name" value="SATRATOXIN BIOSYNTHESIS SC1 CLUSTER PROTEIN 4"/>
    <property type="match status" value="1"/>
</dbReference>
<dbReference type="GO" id="GO:0016020">
    <property type="term" value="C:membrane"/>
    <property type="evidence" value="ECO:0007669"/>
    <property type="project" value="UniProtKB-SubCell"/>
</dbReference>